<evidence type="ECO:0000313" key="1">
    <source>
        <dbReference type="EMBL" id="KAK7112979.1"/>
    </source>
</evidence>
<proteinExistence type="predicted"/>
<accession>A0AAN9BWW4</accession>
<protein>
    <submittedName>
        <fullName evidence="1">Uncharacterized protein</fullName>
    </submittedName>
</protein>
<dbReference type="AlphaFoldDB" id="A0AAN9BWW4"/>
<reference evidence="1 2" key="1">
    <citation type="submission" date="2024-02" db="EMBL/GenBank/DDBJ databases">
        <title>Chromosome-scale genome assembly of the rough periwinkle Littorina saxatilis.</title>
        <authorList>
            <person name="De Jode A."/>
            <person name="Faria R."/>
            <person name="Formenti G."/>
            <person name="Sims Y."/>
            <person name="Smith T.P."/>
            <person name="Tracey A."/>
            <person name="Wood J.M.D."/>
            <person name="Zagrodzka Z.B."/>
            <person name="Johannesson K."/>
            <person name="Butlin R.K."/>
            <person name="Leder E.H."/>
        </authorList>
    </citation>
    <scope>NUCLEOTIDE SEQUENCE [LARGE SCALE GENOMIC DNA]</scope>
    <source>
        <strain evidence="1">Snail1</strain>
        <tissue evidence="1">Muscle</tissue>
    </source>
</reference>
<dbReference type="GO" id="GO:0005509">
    <property type="term" value="F:calcium ion binding"/>
    <property type="evidence" value="ECO:0007669"/>
    <property type="project" value="InterPro"/>
</dbReference>
<keyword evidence="2" id="KW-1185">Reference proteome</keyword>
<evidence type="ECO:0000313" key="2">
    <source>
        <dbReference type="Proteomes" id="UP001374579"/>
    </source>
</evidence>
<dbReference type="EMBL" id="JBAMIC010000002">
    <property type="protein sequence ID" value="KAK7112979.1"/>
    <property type="molecule type" value="Genomic_DNA"/>
</dbReference>
<comment type="caution">
    <text evidence="1">The sequence shown here is derived from an EMBL/GenBank/DDBJ whole genome shotgun (WGS) entry which is preliminary data.</text>
</comment>
<dbReference type="GO" id="GO:0005576">
    <property type="term" value="C:extracellular region"/>
    <property type="evidence" value="ECO:0007669"/>
    <property type="project" value="InterPro"/>
</dbReference>
<dbReference type="Pfam" id="PF00811">
    <property type="entry name" value="Ependymin"/>
    <property type="match status" value="1"/>
</dbReference>
<organism evidence="1 2">
    <name type="scientific">Littorina saxatilis</name>
    <dbReference type="NCBI Taxonomy" id="31220"/>
    <lineage>
        <taxon>Eukaryota</taxon>
        <taxon>Metazoa</taxon>
        <taxon>Spiralia</taxon>
        <taxon>Lophotrochozoa</taxon>
        <taxon>Mollusca</taxon>
        <taxon>Gastropoda</taxon>
        <taxon>Caenogastropoda</taxon>
        <taxon>Littorinimorpha</taxon>
        <taxon>Littorinoidea</taxon>
        <taxon>Littorinidae</taxon>
        <taxon>Littorina</taxon>
    </lineage>
</organism>
<dbReference type="PANTHER" id="PTHR10697:SF13">
    <property type="entry name" value="RICIN B LECTIN DOMAIN-CONTAINING PROTEIN"/>
    <property type="match status" value="1"/>
</dbReference>
<dbReference type="GO" id="GO:0005764">
    <property type="term" value="C:lysosome"/>
    <property type="evidence" value="ECO:0007669"/>
    <property type="project" value="TreeGrafter"/>
</dbReference>
<gene>
    <name evidence="1" type="ORF">V1264_012349</name>
</gene>
<dbReference type="InterPro" id="IPR001299">
    <property type="entry name" value="Ependymin"/>
</dbReference>
<sequence>MASSIVLGKPVVGCHCSVTSSAACIKPVVNKTSVKETRDSLADNVAGKAVPKPCCFPSAFQATVADLRSAGSGEMRLFEVYRDWDRRMQVQRIMTFASPGQVAPVTTVILDFKNGVEYVVTASGDCHPQPLSYGMLEPCIPDDAKYLGQTYLGFGEDKTQFRTWSFRRGDQGRNVSMTVSVTLHDCVPVMETISGTLGYAPTDSLITFTTFKVLQDSSIFEIPRSCASLM</sequence>
<name>A0AAN9BWW4_9CAEN</name>
<dbReference type="Proteomes" id="UP001374579">
    <property type="component" value="Unassembled WGS sequence"/>
</dbReference>
<dbReference type="PANTHER" id="PTHR10697">
    <property type="entry name" value="MAMMALIAN EPENDYMIN-RELATED PROTEIN 1"/>
    <property type="match status" value="1"/>
</dbReference>
<dbReference type="GO" id="GO:0007160">
    <property type="term" value="P:cell-matrix adhesion"/>
    <property type="evidence" value="ECO:0007669"/>
    <property type="project" value="InterPro"/>
</dbReference>